<gene>
    <name evidence="1" type="ORF">L596_013973</name>
</gene>
<proteinExistence type="predicted"/>
<reference evidence="1 2" key="2">
    <citation type="journal article" date="2019" name="G3 (Bethesda)">
        <title>Hybrid Assembly of the Genome of the Entomopathogenic Nematode Steinernema carpocapsae Identifies the X-Chromosome.</title>
        <authorList>
            <person name="Serra L."/>
            <person name="Macchietto M."/>
            <person name="Macias-Munoz A."/>
            <person name="McGill C.J."/>
            <person name="Rodriguez I.M."/>
            <person name="Rodriguez B."/>
            <person name="Murad R."/>
            <person name="Mortazavi A."/>
        </authorList>
    </citation>
    <scope>NUCLEOTIDE SEQUENCE [LARGE SCALE GENOMIC DNA]</scope>
    <source>
        <strain evidence="1 2">ALL</strain>
    </source>
</reference>
<dbReference type="Proteomes" id="UP000298663">
    <property type="component" value="Unassembled WGS sequence"/>
</dbReference>
<comment type="caution">
    <text evidence="1">The sequence shown here is derived from an EMBL/GenBank/DDBJ whole genome shotgun (WGS) entry which is preliminary data.</text>
</comment>
<protein>
    <submittedName>
        <fullName evidence="1">Uncharacterized protein</fullName>
    </submittedName>
</protein>
<evidence type="ECO:0000313" key="1">
    <source>
        <dbReference type="EMBL" id="TKR79806.1"/>
    </source>
</evidence>
<dbReference type="EMBL" id="AZBU02000004">
    <property type="protein sequence ID" value="TKR79806.1"/>
    <property type="molecule type" value="Genomic_DNA"/>
</dbReference>
<accession>A0A4U5NA00</accession>
<name>A0A4U5NA00_STECR</name>
<sequence length="141" mass="16232">MKSLKTRQIVGVKHAFLPRAKIDFIDRILLTNDSANRCETVFRRMKALSKQYGSTFVDFRSKCHITAISLQNAEICDIVQKPAIRMLSKNNTYLEYEVTDDSVSVLPQALIRTLESEGMNWISLDLHSAHIFQRFSVLRVK</sequence>
<reference evidence="1 2" key="1">
    <citation type="journal article" date="2015" name="Genome Biol.">
        <title>Comparative genomics of Steinernema reveals deeply conserved gene regulatory networks.</title>
        <authorList>
            <person name="Dillman A.R."/>
            <person name="Macchietto M."/>
            <person name="Porter C.F."/>
            <person name="Rogers A."/>
            <person name="Williams B."/>
            <person name="Antoshechkin I."/>
            <person name="Lee M.M."/>
            <person name="Goodwin Z."/>
            <person name="Lu X."/>
            <person name="Lewis E.E."/>
            <person name="Goodrich-Blair H."/>
            <person name="Stock S.P."/>
            <person name="Adams B.J."/>
            <person name="Sternberg P.W."/>
            <person name="Mortazavi A."/>
        </authorList>
    </citation>
    <scope>NUCLEOTIDE SEQUENCE [LARGE SCALE GENOMIC DNA]</scope>
    <source>
        <strain evidence="1 2">ALL</strain>
    </source>
</reference>
<keyword evidence="2" id="KW-1185">Reference proteome</keyword>
<dbReference type="AlphaFoldDB" id="A0A4U5NA00"/>
<evidence type="ECO:0000313" key="2">
    <source>
        <dbReference type="Proteomes" id="UP000298663"/>
    </source>
</evidence>
<organism evidence="1 2">
    <name type="scientific">Steinernema carpocapsae</name>
    <name type="common">Entomopathogenic nematode</name>
    <dbReference type="NCBI Taxonomy" id="34508"/>
    <lineage>
        <taxon>Eukaryota</taxon>
        <taxon>Metazoa</taxon>
        <taxon>Ecdysozoa</taxon>
        <taxon>Nematoda</taxon>
        <taxon>Chromadorea</taxon>
        <taxon>Rhabditida</taxon>
        <taxon>Tylenchina</taxon>
        <taxon>Panagrolaimomorpha</taxon>
        <taxon>Strongyloidoidea</taxon>
        <taxon>Steinernematidae</taxon>
        <taxon>Steinernema</taxon>
    </lineage>
</organism>